<dbReference type="Gene3D" id="3.40.50.1820">
    <property type="entry name" value="alpha/beta hydrolase"/>
    <property type="match status" value="1"/>
</dbReference>
<name>A0A2I8VGD0_9EURY</name>
<dbReference type="KEGG" id="srub:C2R22_04255"/>
<keyword evidence="2" id="KW-0378">Hydrolase</keyword>
<proteinExistence type="inferred from homology"/>
<gene>
    <name evidence="4" type="ORF">C2R22_04255</name>
</gene>
<dbReference type="InterPro" id="IPR029058">
    <property type="entry name" value="AB_hydrolase_fold"/>
</dbReference>
<organism evidence="4 5">
    <name type="scientific">Salinigranum rubrum</name>
    <dbReference type="NCBI Taxonomy" id="755307"/>
    <lineage>
        <taxon>Archaea</taxon>
        <taxon>Methanobacteriati</taxon>
        <taxon>Methanobacteriota</taxon>
        <taxon>Stenosarchaea group</taxon>
        <taxon>Halobacteria</taxon>
        <taxon>Halobacteriales</taxon>
        <taxon>Haloferacaceae</taxon>
        <taxon>Salinigranum</taxon>
    </lineage>
</organism>
<accession>A0A2I8VGD0</accession>
<evidence type="ECO:0000256" key="2">
    <source>
        <dbReference type="ARBA" id="ARBA00022801"/>
    </source>
</evidence>
<dbReference type="PANTHER" id="PTHR10655:SF17">
    <property type="entry name" value="LYSOPHOSPHOLIPASE-LIKE PROTEIN 1"/>
    <property type="match status" value="1"/>
</dbReference>
<comment type="similarity">
    <text evidence="1">Belongs to the AB hydrolase superfamily. AB hydrolase 2 family.</text>
</comment>
<dbReference type="InterPro" id="IPR050565">
    <property type="entry name" value="LYPA1-2/EST-like"/>
</dbReference>
<dbReference type="Pfam" id="PF02230">
    <property type="entry name" value="Abhydrolase_2"/>
    <property type="match status" value="1"/>
</dbReference>
<dbReference type="GO" id="GO:0016787">
    <property type="term" value="F:hydrolase activity"/>
    <property type="evidence" value="ECO:0007669"/>
    <property type="project" value="UniProtKB-KW"/>
</dbReference>
<evidence type="ECO:0000313" key="5">
    <source>
        <dbReference type="Proteomes" id="UP000236584"/>
    </source>
</evidence>
<evidence type="ECO:0000259" key="3">
    <source>
        <dbReference type="Pfam" id="PF02230"/>
    </source>
</evidence>
<dbReference type="PANTHER" id="PTHR10655">
    <property type="entry name" value="LYSOPHOSPHOLIPASE-RELATED"/>
    <property type="match status" value="1"/>
</dbReference>
<dbReference type="AlphaFoldDB" id="A0A2I8VGD0"/>
<dbReference type="SUPFAM" id="SSF53474">
    <property type="entry name" value="alpha/beta-Hydrolases"/>
    <property type="match status" value="1"/>
</dbReference>
<reference evidence="4 5" key="1">
    <citation type="submission" date="2018-01" db="EMBL/GenBank/DDBJ databases">
        <title>Complete genome sequence of Salinigranum rubrum GX10T, an extremely halophilic archaeon isolated from a marine solar saltern.</title>
        <authorList>
            <person name="Han S."/>
        </authorList>
    </citation>
    <scope>NUCLEOTIDE SEQUENCE [LARGE SCALE GENOMIC DNA]</scope>
    <source>
        <strain evidence="4 5">GX10</strain>
    </source>
</reference>
<dbReference type="EMBL" id="CP026309">
    <property type="protein sequence ID" value="AUV80970.1"/>
    <property type="molecule type" value="Genomic_DNA"/>
</dbReference>
<evidence type="ECO:0000256" key="1">
    <source>
        <dbReference type="ARBA" id="ARBA00006499"/>
    </source>
</evidence>
<protein>
    <submittedName>
        <fullName evidence="4">Phospholipase</fullName>
    </submittedName>
</protein>
<dbReference type="GeneID" id="35591275"/>
<keyword evidence="5" id="KW-1185">Reference proteome</keyword>
<dbReference type="InterPro" id="IPR003140">
    <property type="entry name" value="PLipase/COase/thioEstase"/>
</dbReference>
<sequence length="231" mass="24154">MNTTASPDGPHQGQPIRYAGAPLRVADAAVVLLHGRGATARSILDLADACYVHGVAYAAPQAQYNRWYPGSFLAPRDSNEPELSSALAAVDAAVSDVTSSVPPERVVVGGFSQGACLAAEYVARNPRRYGGLVVLSGGLVGPEGTDFEYGGDLAGTPVFLGCSDVDPYVPLERVHASRDAFESLGGDVTERIYEGMAHTTTDDELAFVTDLLADLVREAGAETDERGGDGR</sequence>
<dbReference type="RefSeq" id="WP_103424658.1">
    <property type="nucleotide sequence ID" value="NZ_CP026309.1"/>
</dbReference>
<feature type="domain" description="Phospholipase/carboxylesterase/thioesterase" evidence="3">
    <location>
        <begin position="26"/>
        <end position="212"/>
    </location>
</feature>
<dbReference type="Proteomes" id="UP000236584">
    <property type="component" value="Chromosome"/>
</dbReference>
<evidence type="ECO:0000313" key="4">
    <source>
        <dbReference type="EMBL" id="AUV80970.1"/>
    </source>
</evidence>
<dbReference type="SMR" id="A0A2I8VGD0"/>